<organism evidence="1 2">
    <name type="scientific">Burkholderia dolosa</name>
    <dbReference type="NCBI Taxonomy" id="152500"/>
    <lineage>
        <taxon>Bacteria</taxon>
        <taxon>Pseudomonadati</taxon>
        <taxon>Pseudomonadota</taxon>
        <taxon>Betaproteobacteria</taxon>
        <taxon>Burkholderiales</taxon>
        <taxon>Burkholderiaceae</taxon>
        <taxon>Burkholderia</taxon>
        <taxon>Burkholderia cepacia complex</taxon>
    </lineage>
</organism>
<dbReference type="RefSeq" id="WP_123806743.1">
    <property type="nucleotide sequence ID" value="NZ_CABVPR010000019.1"/>
</dbReference>
<reference evidence="1 2" key="1">
    <citation type="submission" date="2021-02" db="EMBL/GenBank/DDBJ databases">
        <title>FDA dAtabase for Regulatory Grade micrObial Sequences (FDA-ARGOS): Supporting development and validation of Infectious Disease Dx tests.</title>
        <authorList>
            <person name="Minogue T."/>
            <person name="Wolcott M."/>
            <person name="Wasieloski L."/>
            <person name="Aguilar W."/>
            <person name="Moore D."/>
            <person name="Jaissle J."/>
            <person name="Tallon L."/>
            <person name="Sadzewicz L."/>
            <person name="Zhao X."/>
            <person name="Boylan J."/>
            <person name="Ott S."/>
            <person name="Bowen H."/>
            <person name="Vavikolanu K."/>
            <person name="Mehta A."/>
            <person name="Aluvathingal J."/>
            <person name="Nadendla S."/>
            <person name="Yan Y."/>
            <person name="Sichtig H."/>
        </authorList>
    </citation>
    <scope>NUCLEOTIDE SEQUENCE [LARGE SCALE GENOMIC DNA]</scope>
    <source>
        <strain evidence="1 2">FDAARGOS_1272</strain>
    </source>
</reference>
<protein>
    <submittedName>
        <fullName evidence="1">Uncharacterized protein</fullName>
    </submittedName>
</protein>
<dbReference type="GeneID" id="93129136"/>
<name>A0A892IAX2_9BURK</name>
<sequence length="63" mass="6763">MTIAAVVAQATASSGSVAARHIHLKIDSFSAGGARRIVGRFVDRSGRRDAAFHNVSFKRNPLR</sequence>
<dbReference type="EMBL" id="CP069483">
    <property type="protein sequence ID" value="QRO79288.1"/>
    <property type="molecule type" value="Genomic_DNA"/>
</dbReference>
<dbReference type="AlphaFoldDB" id="A0A892IAX2"/>
<proteinExistence type="predicted"/>
<keyword evidence="2" id="KW-1185">Reference proteome</keyword>
<accession>A0A892IAX2</accession>
<evidence type="ECO:0000313" key="1">
    <source>
        <dbReference type="EMBL" id="QRO79288.1"/>
    </source>
</evidence>
<gene>
    <name evidence="1" type="ORF">I6K02_22275</name>
</gene>
<evidence type="ECO:0000313" key="2">
    <source>
        <dbReference type="Proteomes" id="UP000625568"/>
    </source>
</evidence>
<dbReference type="Proteomes" id="UP000625568">
    <property type="component" value="Chromosome 2"/>
</dbReference>